<evidence type="ECO:0000313" key="2">
    <source>
        <dbReference type="Proteomes" id="UP000273278"/>
    </source>
</evidence>
<protein>
    <submittedName>
        <fullName evidence="1">Uncharacterized protein</fullName>
    </submittedName>
</protein>
<dbReference type="Proteomes" id="UP000273278">
    <property type="component" value="Chromosome"/>
</dbReference>
<dbReference type="AlphaFoldDB" id="A0A3G3IIS7"/>
<dbReference type="EMBL" id="CP017686">
    <property type="protein sequence ID" value="AYQ55639.1"/>
    <property type="molecule type" value="Genomic_DNA"/>
</dbReference>
<name>A0A3G3IIS7_9ARCH</name>
<accession>A0A3G3IIS7</accession>
<evidence type="ECO:0000313" key="1">
    <source>
        <dbReference type="EMBL" id="AYQ55639.1"/>
    </source>
</evidence>
<organism evidence="1 2">
    <name type="scientific">Methanomethylophilus alvi</name>
    <dbReference type="NCBI Taxonomy" id="1291540"/>
    <lineage>
        <taxon>Archaea</taxon>
        <taxon>Methanobacteriati</taxon>
        <taxon>Thermoplasmatota</taxon>
        <taxon>Thermoplasmata</taxon>
        <taxon>Methanomassiliicoccales</taxon>
        <taxon>Methanomethylophilaceae</taxon>
        <taxon>Methanomethylophilus</taxon>
    </lineage>
</organism>
<sequence>MWENDGCAPYPGWRGDPYQVYIYMTYQLKEMDGLCLGPFFQPHGKPQTVIFYDKMCQLSIILKQKNMCQQ</sequence>
<reference evidence="1 2" key="1">
    <citation type="submission" date="2016-10" db="EMBL/GenBank/DDBJ databases">
        <title>Complete genome of the TMA-utilizing, human hosted archaeon Methanomethylophilus alvus Gen. nov, sp. nov., strain Mx-05, derived from a pure culture.</title>
        <authorList>
            <person name="Brugere J.-F."/>
            <person name="Ben Hania W."/>
            <person name="Chaudhary P.P."/>
            <person name="Gaci N."/>
            <person name="Borrel G."/>
            <person name="Cao Van Tuat L."/>
            <person name="Fardeau M.-L."/>
            <person name="Harris H.M.B."/>
            <person name="O'Toole P.W."/>
            <person name="Ollivier B."/>
        </authorList>
    </citation>
    <scope>NUCLEOTIDE SEQUENCE [LARGE SCALE GENOMIC DNA]</scope>
    <source>
        <strain evidence="1 2">Mx-05</strain>
    </source>
</reference>
<gene>
    <name evidence="1" type="ORF">BKD89_07525</name>
</gene>
<proteinExistence type="predicted"/>